<evidence type="ECO:0000313" key="1">
    <source>
        <dbReference type="Proteomes" id="UP000036681"/>
    </source>
</evidence>
<dbReference type="GO" id="GO:0035869">
    <property type="term" value="C:ciliary transition zone"/>
    <property type="evidence" value="ECO:0007669"/>
    <property type="project" value="TreeGrafter"/>
</dbReference>
<dbReference type="PANTHER" id="PTHR14611:SF2">
    <property type="entry name" value="TECTONIC"/>
    <property type="match status" value="1"/>
</dbReference>
<dbReference type="Proteomes" id="UP000036681">
    <property type="component" value="Unplaced"/>
</dbReference>
<reference evidence="2" key="1">
    <citation type="submission" date="2017-02" db="UniProtKB">
        <authorList>
            <consortium name="WormBaseParasite"/>
        </authorList>
    </citation>
    <scope>IDENTIFICATION</scope>
</reference>
<dbReference type="GO" id="GO:0060271">
    <property type="term" value="P:cilium assembly"/>
    <property type="evidence" value="ECO:0007669"/>
    <property type="project" value="TreeGrafter"/>
</dbReference>
<sequence>MSSNDSILAEVQSSDIRQSQWSNEICSDITTKKQSDWCNESFGRSRETSLGRINITVAYFYEYFVTTYNDHQPNAVNYKQPYPLVSYWLQFGDSFGSLSFKPLQVKLTFLVDGNNITNVTTEFAYDIVTSENFTNIPYQIEVFFEKHIAEIFNIINKEEHSNGYNERDRIVTSDGYLSLPFGGKCNDSALLEVRIGIDITTGCEMIFYDCNSLRRQIKQLFDRFEYSNISSLPSDQSSHAKIFVENEPSTVDTSTVGCDLITSLTLEIGIVRQGNQRNFKWRIVSVAYRYSRVQTYVLDEYSQKSIPIVFFAHFIDLSPSAVDVFAGFPTINLALPNDFFYPFLTSSSHDAVYANFCLMIAIMAFIVL</sequence>
<dbReference type="AlphaFoldDB" id="A0A0M3IK68"/>
<protein>
    <submittedName>
        <fullName evidence="2">CUB_2 domain-containing protein</fullName>
    </submittedName>
</protein>
<proteinExistence type="predicted"/>
<keyword evidence="1" id="KW-1185">Reference proteome</keyword>
<dbReference type="PANTHER" id="PTHR14611">
    <property type="entry name" value="TECTONIC FAMILY MEMBER"/>
    <property type="match status" value="1"/>
</dbReference>
<accession>A0A0M3IK68</accession>
<organism evidence="1 2">
    <name type="scientific">Ascaris lumbricoides</name>
    <name type="common">Giant roundworm</name>
    <dbReference type="NCBI Taxonomy" id="6252"/>
    <lineage>
        <taxon>Eukaryota</taxon>
        <taxon>Metazoa</taxon>
        <taxon>Ecdysozoa</taxon>
        <taxon>Nematoda</taxon>
        <taxon>Chromadorea</taxon>
        <taxon>Rhabditida</taxon>
        <taxon>Spirurina</taxon>
        <taxon>Ascaridomorpha</taxon>
        <taxon>Ascaridoidea</taxon>
        <taxon>Ascarididae</taxon>
        <taxon>Ascaris</taxon>
    </lineage>
</organism>
<dbReference type="InterPro" id="IPR040354">
    <property type="entry name" value="TCTN1-3"/>
</dbReference>
<dbReference type="WBParaSite" id="ALUE_0001911801-mRNA-1">
    <property type="protein sequence ID" value="ALUE_0001911801-mRNA-1"/>
    <property type="gene ID" value="ALUE_0001911801"/>
</dbReference>
<name>A0A0M3IK68_ASCLU</name>
<evidence type="ECO:0000313" key="2">
    <source>
        <dbReference type="WBParaSite" id="ALUE_0001911801-mRNA-1"/>
    </source>
</evidence>